<dbReference type="EMBL" id="BMNE01000002">
    <property type="protein sequence ID" value="GGN73110.1"/>
    <property type="molecule type" value="Genomic_DNA"/>
</dbReference>
<evidence type="ECO:0000313" key="2">
    <source>
        <dbReference type="EMBL" id="GGN73110.1"/>
    </source>
</evidence>
<feature type="compositionally biased region" description="Polar residues" evidence="1">
    <location>
        <begin position="29"/>
        <end position="46"/>
    </location>
</feature>
<sequence length="455" mass="44249">MADGGGTQVPLTDILSTTFGLPPLEPTANGRQQQTGAEKQQESLSHGGTDPKYIADFEVFEGLSHQDIYNAVQQMQPGVMQQFGDKWVAMFTELSGAVTGLMVQTARATSSLQGEFASAGEAAGRRFVTEATDVYTVLSAVGHRVKAAAYGAEAVKVAVPAPVNSSEAVDVGTSVPATLAELAVPGNAATVEREKEDRRLQAIAAMNLTYKPTYGPAGENVPTFVAPTHPGTGGDIGTGTGTGGGGSNNGGTNGGGNGNNADAGTSGDPGTTTDDTAQPESTDGDDDTSSAGTDTGNSNGDDNTQGQNTADPTSTNPAATAPAAATPGTGTNPTGGSPGSGSPGGGAGAGGGGTLGPGGSVPGRSPVGAGQNLAAAGLSGAAGAAAARGMGSPGMMGAPGARGGKGDDDEHQAPDYLRGVQSELLGPEQPTVPGAIGSDAPATRLAEDQGSAGAS</sequence>
<feature type="compositionally biased region" description="Low complexity" evidence="1">
    <location>
        <begin position="259"/>
        <end position="276"/>
    </location>
</feature>
<evidence type="ECO:0008006" key="4">
    <source>
        <dbReference type="Google" id="ProtNLM"/>
    </source>
</evidence>
<feature type="compositionally biased region" description="Gly residues" evidence="1">
    <location>
        <begin position="336"/>
        <end position="361"/>
    </location>
</feature>
<evidence type="ECO:0000313" key="3">
    <source>
        <dbReference type="Proteomes" id="UP000658127"/>
    </source>
</evidence>
<accession>A0ABQ2K797</accession>
<dbReference type="Proteomes" id="UP000658127">
    <property type="component" value="Unassembled WGS sequence"/>
</dbReference>
<keyword evidence="3" id="KW-1185">Reference proteome</keyword>
<feature type="region of interest" description="Disordered" evidence="1">
    <location>
        <begin position="220"/>
        <end position="455"/>
    </location>
</feature>
<feature type="compositionally biased region" description="Low complexity" evidence="1">
    <location>
        <begin position="289"/>
        <end position="300"/>
    </location>
</feature>
<organism evidence="2 3">
    <name type="scientific">Nocardia rhizosphaerihabitans</name>
    <dbReference type="NCBI Taxonomy" id="1691570"/>
    <lineage>
        <taxon>Bacteria</taxon>
        <taxon>Bacillati</taxon>
        <taxon>Actinomycetota</taxon>
        <taxon>Actinomycetes</taxon>
        <taxon>Mycobacteriales</taxon>
        <taxon>Nocardiaceae</taxon>
        <taxon>Nocardia</taxon>
    </lineage>
</organism>
<proteinExistence type="predicted"/>
<dbReference type="RefSeq" id="WP_189025479.1">
    <property type="nucleotide sequence ID" value="NZ_BMNE01000002.1"/>
</dbReference>
<evidence type="ECO:0000256" key="1">
    <source>
        <dbReference type="SAM" id="MobiDB-lite"/>
    </source>
</evidence>
<feature type="compositionally biased region" description="Gly residues" evidence="1">
    <location>
        <begin position="231"/>
        <end position="258"/>
    </location>
</feature>
<protein>
    <recommendedName>
        <fullName evidence="4">PPE family domain-containing protein</fullName>
    </recommendedName>
</protein>
<gene>
    <name evidence="2" type="ORF">GCM10011610_15180</name>
</gene>
<comment type="caution">
    <text evidence="2">The sequence shown here is derived from an EMBL/GenBank/DDBJ whole genome shotgun (WGS) entry which is preliminary data.</text>
</comment>
<feature type="compositionally biased region" description="Low complexity" evidence="1">
    <location>
        <begin position="308"/>
        <end position="335"/>
    </location>
</feature>
<reference evidence="3" key="1">
    <citation type="journal article" date="2019" name="Int. J. Syst. Evol. Microbiol.">
        <title>The Global Catalogue of Microorganisms (GCM) 10K type strain sequencing project: providing services to taxonomists for standard genome sequencing and annotation.</title>
        <authorList>
            <consortium name="The Broad Institute Genomics Platform"/>
            <consortium name="The Broad Institute Genome Sequencing Center for Infectious Disease"/>
            <person name="Wu L."/>
            <person name="Ma J."/>
        </authorList>
    </citation>
    <scope>NUCLEOTIDE SEQUENCE [LARGE SCALE GENOMIC DNA]</scope>
    <source>
        <strain evidence="3">CGMCC 4.7329</strain>
    </source>
</reference>
<feature type="compositionally biased region" description="Low complexity" evidence="1">
    <location>
        <begin position="362"/>
        <end position="399"/>
    </location>
</feature>
<name>A0ABQ2K797_9NOCA</name>
<feature type="compositionally biased region" description="Basic and acidic residues" evidence="1">
    <location>
        <begin position="404"/>
        <end position="413"/>
    </location>
</feature>
<feature type="region of interest" description="Disordered" evidence="1">
    <location>
        <begin position="1"/>
        <end position="48"/>
    </location>
</feature>